<protein>
    <submittedName>
        <fullName evidence="2">Dissimilatory sulfite reductase beta subunit</fullName>
    </submittedName>
</protein>
<dbReference type="Gene3D" id="3.30.70.3340">
    <property type="match status" value="1"/>
</dbReference>
<dbReference type="EMBL" id="AB260072">
    <property type="protein sequence ID" value="BAF34622.1"/>
    <property type="molecule type" value="Genomic_DNA"/>
</dbReference>
<reference evidence="2" key="1">
    <citation type="journal article" date="2006" name="Appl. Environ. Microbiol.">
        <title>Microbial community in black rust exposed to hot ridge flank crustal fluids.</title>
        <authorList>
            <person name="Nakagawa S."/>
            <person name="Inagaki F."/>
            <person name="Suzuki Y."/>
            <person name="Steinsbu B.O."/>
            <person name="Lever M.A."/>
            <person name="Takai K."/>
            <person name="Engelen B."/>
            <person name="Sako Y."/>
            <person name="Wheat C.G."/>
            <person name="Horikoshi K."/>
        </authorList>
    </citation>
    <scope>NUCLEOTIDE SEQUENCE</scope>
</reference>
<feature type="domain" description="Nitrite/Sulfite reductase ferredoxin-like" evidence="1">
    <location>
        <begin position="57"/>
        <end position="123"/>
    </location>
</feature>
<dbReference type="GO" id="GO:0016491">
    <property type="term" value="F:oxidoreductase activity"/>
    <property type="evidence" value="ECO:0007669"/>
    <property type="project" value="InterPro"/>
</dbReference>
<dbReference type="SUPFAM" id="SSF55124">
    <property type="entry name" value="Nitrite/Sulfite reductase N-terminal domain-like"/>
    <property type="match status" value="1"/>
</dbReference>
<accession>Q05JZ7</accession>
<gene>
    <name evidence="2" type="primary">dsrB</name>
</gene>
<evidence type="ECO:0000259" key="1">
    <source>
        <dbReference type="Pfam" id="PF03460"/>
    </source>
</evidence>
<dbReference type="Pfam" id="PF03460">
    <property type="entry name" value="NIR_SIR_ferr"/>
    <property type="match status" value="1"/>
</dbReference>
<proteinExistence type="predicted"/>
<dbReference type="InterPro" id="IPR005117">
    <property type="entry name" value="NiRdtase/SiRdtase_haem-b_fer"/>
</dbReference>
<dbReference type="InterPro" id="IPR036136">
    <property type="entry name" value="Nit/Sulf_reduc_fer-like_dom_sf"/>
</dbReference>
<evidence type="ECO:0000313" key="2">
    <source>
        <dbReference type="EMBL" id="BAF34622.1"/>
    </source>
</evidence>
<dbReference type="AlphaFoldDB" id="Q05JZ7"/>
<organism evidence="2">
    <name type="scientific">uncultured sulfate-reducing bacterium</name>
    <dbReference type="NCBI Taxonomy" id="153939"/>
    <lineage>
        <taxon>Bacteria</taxon>
        <taxon>environmental samples</taxon>
    </lineage>
</organism>
<name>Q05JZ7_9BACT</name>
<sequence>MKLSTTRFGVYNPEKPSENRITDIGPRYYWDFFPPVIQNNYGKWLYHEVLEPGVLVHVSETGDKVYTVRCGGMRFMTVNLLREVCDVADKYCDGYVRFTTRNNLEFMVTSEEKLKALKEDLLEPNSSTLAAGY</sequence>